<comment type="caution">
    <text evidence="1">The sequence shown here is derived from an EMBL/GenBank/DDBJ whole genome shotgun (WGS) entry which is preliminary data.</text>
</comment>
<dbReference type="Proteomes" id="UP000193560">
    <property type="component" value="Unassembled WGS sequence"/>
</dbReference>
<proteinExistence type="predicted"/>
<gene>
    <name evidence="1" type="ORF">BCR42DRAFT_397928</name>
</gene>
<dbReference type="AlphaFoldDB" id="A0A1X2I018"/>
<dbReference type="EMBL" id="MCGE01000040">
    <property type="protein sequence ID" value="ORZ06279.1"/>
    <property type="molecule type" value="Genomic_DNA"/>
</dbReference>
<keyword evidence="2" id="KW-1185">Reference proteome</keyword>
<organism evidence="1 2">
    <name type="scientific">Absidia repens</name>
    <dbReference type="NCBI Taxonomy" id="90262"/>
    <lineage>
        <taxon>Eukaryota</taxon>
        <taxon>Fungi</taxon>
        <taxon>Fungi incertae sedis</taxon>
        <taxon>Mucoromycota</taxon>
        <taxon>Mucoromycotina</taxon>
        <taxon>Mucoromycetes</taxon>
        <taxon>Mucorales</taxon>
        <taxon>Cunninghamellaceae</taxon>
        <taxon>Absidia</taxon>
    </lineage>
</organism>
<evidence type="ECO:0000313" key="2">
    <source>
        <dbReference type="Proteomes" id="UP000193560"/>
    </source>
</evidence>
<evidence type="ECO:0000313" key="1">
    <source>
        <dbReference type="EMBL" id="ORZ06279.1"/>
    </source>
</evidence>
<protein>
    <submittedName>
        <fullName evidence="1">Uncharacterized protein</fullName>
    </submittedName>
</protein>
<name>A0A1X2I018_9FUNG</name>
<reference evidence="1 2" key="1">
    <citation type="submission" date="2016-07" db="EMBL/GenBank/DDBJ databases">
        <title>Pervasive Adenine N6-methylation of Active Genes in Fungi.</title>
        <authorList>
            <consortium name="DOE Joint Genome Institute"/>
            <person name="Mondo S.J."/>
            <person name="Dannebaum R.O."/>
            <person name="Kuo R.C."/>
            <person name="Labutti K."/>
            <person name="Haridas S."/>
            <person name="Kuo A."/>
            <person name="Salamov A."/>
            <person name="Ahrendt S.R."/>
            <person name="Lipzen A."/>
            <person name="Sullivan W."/>
            <person name="Andreopoulos W.B."/>
            <person name="Clum A."/>
            <person name="Lindquist E."/>
            <person name="Daum C."/>
            <person name="Ramamoorthy G.K."/>
            <person name="Gryganskyi A."/>
            <person name="Culley D."/>
            <person name="Magnuson J.K."/>
            <person name="James T.Y."/>
            <person name="O'Malley M.A."/>
            <person name="Stajich J.E."/>
            <person name="Spatafora J.W."/>
            <person name="Visel A."/>
            <person name="Grigoriev I.V."/>
        </authorList>
    </citation>
    <scope>NUCLEOTIDE SEQUENCE [LARGE SCALE GENOMIC DNA]</scope>
    <source>
        <strain evidence="1 2">NRRL 1336</strain>
    </source>
</reference>
<accession>A0A1X2I018</accession>
<sequence>MPAVPPTAQISHALASPRVGAEFLCQNNLVHTAETGAGLFYCSQCGTIKKFNNRDKSYYIWQCPYFSCSAHKTKATLVALMQHICFKSHIDAFNTYHFRSDFLFLPFGFRFDANGSFGALFSLLQGDLKKLFPNKYKYVSNPPNGTGSAPLELTKVWCLEGTFGMVMPESGLSFGGSMDDGLGYDIHIDLDPQLLSKGRACKVEEIWDNKEQAVNDLLVNAPAFRGLILLSGVNTTEGESVLAPIVIGVHVRKYG</sequence>